<proteinExistence type="predicted"/>
<feature type="domain" description="Amine oxidase" evidence="1">
    <location>
        <begin position="140"/>
        <end position="402"/>
    </location>
</feature>
<name>A0ABT7ITJ7_9ACTN</name>
<dbReference type="Gene3D" id="3.50.50.60">
    <property type="entry name" value="FAD/NAD(P)-binding domain"/>
    <property type="match status" value="1"/>
</dbReference>
<reference evidence="2 3" key="1">
    <citation type="submission" date="2023-05" db="EMBL/GenBank/DDBJ databases">
        <title>Streptomyces fuscus sp. nov., a brown-black pigment producing actinomyces isolated from dry sand of Sea duck farm.</title>
        <authorList>
            <person name="Xie J."/>
            <person name="Shen N."/>
        </authorList>
    </citation>
    <scope>NUCLEOTIDE SEQUENCE [LARGE SCALE GENOMIC DNA]</scope>
    <source>
        <strain evidence="2 3">GXMU-J15</strain>
    </source>
</reference>
<dbReference type="EMBL" id="JASJUS010000002">
    <property type="protein sequence ID" value="MDL2075491.1"/>
    <property type="molecule type" value="Genomic_DNA"/>
</dbReference>
<dbReference type="RefSeq" id="WP_261719008.1">
    <property type="nucleotide sequence ID" value="NZ_JASJUS010000002.1"/>
</dbReference>
<evidence type="ECO:0000259" key="1">
    <source>
        <dbReference type="Pfam" id="PF01593"/>
    </source>
</evidence>
<dbReference type="InterPro" id="IPR036188">
    <property type="entry name" value="FAD/NAD-bd_sf"/>
</dbReference>
<dbReference type="PRINTS" id="PR00420">
    <property type="entry name" value="RNGMNOXGNASE"/>
</dbReference>
<dbReference type="PANTHER" id="PTHR10742:SF410">
    <property type="entry name" value="LYSINE-SPECIFIC HISTONE DEMETHYLASE 2"/>
    <property type="match status" value="1"/>
</dbReference>
<dbReference type="InterPro" id="IPR050281">
    <property type="entry name" value="Flavin_monoamine_oxidase"/>
</dbReference>
<protein>
    <submittedName>
        <fullName evidence="2">FAD-dependent oxidoreductase</fullName>
    </submittedName>
</protein>
<dbReference type="Pfam" id="PF13450">
    <property type="entry name" value="NAD_binding_8"/>
    <property type="match status" value="1"/>
</dbReference>
<keyword evidence="3" id="KW-1185">Reference proteome</keyword>
<organism evidence="2 3">
    <name type="scientific">Streptomyces fuscus</name>
    <dbReference type="NCBI Taxonomy" id="3048495"/>
    <lineage>
        <taxon>Bacteria</taxon>
        <taxon>Bacillati</taxon>
        <taxon>Actinomycetota</taxon>
        <taxon>Actinomycetes</taxon>
        <taxon>Kitasatosporales</taxon>
        <taxon>Streptomycetaceae</taxon>
        <taxon>Streptomyces</taxon>
    </lineage>
</organism>
<comment type="caution">
    <text evidence="2">The sequence shown here is derived from an EMBL/GenBank/DDBJ whole genome shotgun (WGS) entry which is preliminary data.</text>
</comment>
<accession>A0ABT7ITJ7</accession>
<evidence type="ECO:0000313" key="2">
    <source>
        <dbReference type="EMBL" id="MDL2075491.1"/>
    </source>
</evidence>
<dbReference type="SUPFAM" id="SSF51905">
    <property type="entry name" value="FAD/NAD(P)-binding domain"/>
    <property type="match status" value="1"/>
</dbReference>
<dbReference type="PANTHER" id="PTHR10742">
    <property type="entry name" value="FLAVIN MONOAMINE OXIDASE"/>
    <property type="match status" value="1"/>
</dbReference>
<evidence type="ECO:0000313" key="3">
    <source>
        <dbReference type="Proteomes" id="UP001241926"/>
    </source>
</evidence>
<sequence length="409" mass="41851">MSEVVVVGAGVAGLACAVRLAEAGVDAQVLEARSRTGGRVRSFRPADGGPALELGAQIVHGDRNPAHTVLGPLPALPRPTAAYVVSGRTARPMALLARGGCPPWLAEARLAAYREGSVSVGSWLTTLGAAPAEVAVAREWFRQTWAADPGRIDAAAAGLAMRQDPGGRGEFTAPGGLDVLTARLAERVRVRTGVPVRRIAVEPDGSGVRLATEDGETTASQVVVTVPPAVVDRGLLTIDGLDEDRRAAARTLAPGDAYCAVVTLSGPAPQDISVFDADGAGGFLSCRRGRPEVTLVAKDTAAACVRAAAGSAGQLAALLAVALPWTAALDIVAVETADWSAEPFSGGGFCAPGPDSTAAAERWARPLGGRLFFAGEAAVTGRALPWLQGAYADGRRAAEEVLKARKQGQ</sequence>
<dbReference type="Pfam" id="PF01593">
    <property type="entry name" value="Amino_oxidase"/>
    <property type="match status" value="1"/>
</dbReference>
<dbReference type="InterPro" id="IPR002937">
    <property type="entry name" value="Amino_oxidase"/>
</dbReference>
<gene>
    <name evidence="2" type="ORF">QNN03_03440</name>
</gene>
<dbReference type="Proteomes" id="UP001241926">
    <property type="component" value="Unassembled WGS sequence"/>
</dbReference>